<proteinExistence type="predicted"/>
<gene>
    <name evidence="1" type="ORF">IPOD504_LOCUS784</name>
</gene>
<organism evidence="1 2">
    <name type="scientific">Iphiclides podalirius</name>
    <name type="common">scarce swallowtail</name>
    <dbReference type="NCBI Taxonomy" id="110791"/>
    <lineage>
        <taxon>Eukaryota</taxon>
        <taxon>Metazoa</taxon>
        <taxon>Ecdysozoa</taxon>
        <taxon>Arthropoda</taxon>
        <taxon>Hexapoda</taxon>
        <taxon>Insecta</taxon>
        <taxon>Pterygota</taxon>
        <taxon>Neoptera</taxon>
        <taxon>Endopterygota</taxon>
        <taxon>Lepidoptera</taxon>
        <taxon>Glossata</taxon>
        <taxon>Ditrysia</taxon>
        <taxon>Papilionoidea</taxon>
        <taxon>Papilionidae</taxon>
        <taxon>Papilioninae</taxon>
        <taxon>Iphiclides</taxon>
    </lineage>
</organism>
<reference evidence="1" key="1">
    <citation type="submission" date="2022-03" db="EMBL/GenBank/DDBJ databases">
        <authorList>
            <person name="Martin H S."/>
        </authorList>
    </citation>
    <scope>NUCLEOTIDE SEQUENCE</scope>
</reference>
<evidence type="ECO:0000313" key="1">
    <source>
        <dbReference type="EMBL" id="CAH2035969.1"/>
    </source>
</evidence>
<feature type="non-terminal residue" evidence="1">
    <location>
        <position position="82"/>
    </location>
</feature>
<evidence type="ECO:0000313" key="2">
    <source>
        <dbReference type="Proteomes" id="UP000837857"/>
    </source>
</evidence>
<sequence>MSGGFDPIRLRFGEADGLTASSSSQCGAAVRKVVTWCEMLAAEYAAGIDGVRHPLTFRTSHGREHVTLSLRQRGAGSNRSCY</sequence>
<dbReference type="Proteomes" id="UP000837857">
    <property type="component" value="Chromosome 1"/>
</dbReference>
<protein>
    <submittedName>
        <fullName evidence="1">Uncharacterized protein</fullName>
    </submittedName>
</protein>
<keyword evidence="2" id="KW-1185">Reference proteome</keyword>
<accession>A0ABN8HLL4</accession>
<dbReference type="EMBL" id="OW152813">
    <property type="protein sequence ID" value="CAH2035969.1"/>
    <property type="molecule type" value="Genomic_DNA"/>
</dbReference>
<name>A0ABN8HLL4_9NEOP</name>